<evidence type="ECO:0000256" key="1">
    <source>
        <dbReference type="SAM" id="Coils"/>
    </source>
</evidence>
<gene>
    <name evidence="3" type="ORF">g.34973</name>
</gene>
<accession>A0A2S2NV33</accession>
<evidence type="ECO:0000259" key="2">
    <source>
        <dbReference type="Pfam" id="PF12017"/>
    </source>
</evidence>
<dbReference type="EMBL" id="GGMR01008283">
    <property type="protein sequence ID" value="MBY20902.1"/>
    <property type="molecule type" value="Transcribed_RNA"/>
</dbReference>
<reference evidence="3" key="1">
    <citation type="submission" date="2018-04" db="EMBL/GenBank/DDBJ databases">
        <title>Transcriptome of Schizaphis graminum biotype I.</title>
        <authorList>
            <person name="Scully E.D."/>
            <person name="Geib S.M."/>
            <person name="Palmer N.A."/>
            <person name="Koch K."/>
            <person name="Bradshaw J."/>
            <person name="Heng-Moss T."/>
            <person name="Sarath G."/>
        </authorList>
    </citation>
    <scope>NUCLEOTIDE SEQUENCE</scope>
</reference>
<protein>
    <recommendedName>
        <fullName evidence="2">THAP9-like helix-turn-helix domain-containing protein</fullName>
    </recommendedName>
</protein>
<keyword evidence="1" id="KW-0175">Coiled coil</keyword>
<feature type="domain" description="THAP9-like helix-turn-helix" evidence="2">
    <location>
        <begin position="96"/>
        <end position="139"/>
    </location>
</feature>
<feature type="coiled-coil region" evidence="1">
    <location>
        <begin position="34"/>
        <end position="68"/>
    </location>
</feature>
<dbReference type="InterPro" id="IPR021896">
    <property type="entry name" value="THAP9-like_HTH"/>
</dbReference>
<evidence type="ECO:0000313" key="3">
    <source>
        <dbReference type="EMBL" id="MBY20902.1"/>
    </source>
</evidence>
<proteinExistence type="predicted"/>
<name>A0A2S2NV33_SCHGA</name>
<dbReference type="Pfam" id="PF12017">
    <property type="entry name" value="Tnp_P_element"/>
    <property type="match status" value="1"/>
</dbReference>
<dbReference type="AlphaFoldDB" id="A0A2S2NV33"/>
<organism evidence="3">
    <name type="scientific">Schizaphis graminum</name>
    <name type="common">Green bug aphid</name>
    <dbReference type="NCBI Taxonomy" id="13262"/>
    <lineage>
        <taxon>Eukaryota</taxon>
        <taxon>Metazoa</taxon>
        <taxon>Ecdysozoa</taxon>
        <taxon>Arthropoda</taxon>
        <taxon>Hexapoda</taxon>
        <taxon>Insecta</taxon>
        <taxon>Pterygota</taxon>
        <taxon>Neoptera</taxon>
        <taxon>Paraneoptera</taxon>
        <taxon>Hemiptera</taxon>
        <taxon>Sternorrhyncha</taxon>
        <taxon>Aphidomorpha</taxon>
        <taxon>Aphidoidea</taxon>
        <taxon>Aphididae</taxon>
        <taxon>Aphidini</taxon>
        <taxon>Schizaphis</taxon>
    </lineage>
</organism>
<sequence>MNSSRPLFDMPTCTGLHSVSLQTPAYLSSNSPRKRKLRKKLSEEVNLKKRLEKTVIELKKQLEETKTENNCLKLCEMYLPPTMYMLVKNYLTNKYKSPNGQRYINEITQFAYTIYHLGPKVYNFLQSHFNLPHLHTLKKISVQNIDKNVQDKIQNDHKYSKI</sequence>